<dbReference type="Proteomes" id="UP000595691">
    <property type="component" value="Chromosome"/>
</dbReference>
<dbReference type="RefSeq" id="WP_202779190.1">
    <property type="nucleotide sequence ID" value="NZ_CP065425.1"/>
</dbReference>
<proteinExistence type="predicted"/>
<evidence type="ECO:0000313" key="1">
    <source>
        <dbReference type="EMBL" id="QQZ10244.1"/>
    </source>
</evidence>
<evidence type="ECO:0000313" key="2">
    <source>
        <dbReference type="Proteomes" id="UP000595691"/>
    </source>
</evidence>
<reference evidence="1 2" key="1">
    <citation type="submission" date="2020-11" db="EMBL/GenBank/DDBJ databases">
        <title>Taxonomic evaluation of the Bacillus sporothermodurans group of bacteria based on whole genome sequences.</title>
        <authorList>
            <person name="Fiedler G."/>
            <person name="Herbstmann A.-D."/>
            <person name="Doll E."/>
            <person name="Wenning M."/>
            <person name="Brinks E."/>
            <person name="Kabisch J."/>
            <person name="Breitenwieser F."/>
            <person name="Lappann M."/>
            <person name="Boehnlein C."/>
            <person name="Franz C."/>
        </authorList>
    </citation>
    <scope>NUCLEOTIDE SEQUENCE [LARGE SCALE GENOMIC DNA]</scope>
    <source>
        <strain evidence="1 2">JCM 19841</strain>
    </source>
</reference>
<accession>A0ABX7E4V4</accession>
<gene>
    <name evidence="1" type="ORF">I5776_04610</name>
</gene>
<name>A0ABX7E4V4_9BACI</name>
<sequence length="57" mass="6614">MVQVVFMDNEETLQVPNYKETISDLLNTGSAAIFPNLYEYQKLTLDLTQLTVYLQKQ</sequence>
<protein>
    <submittedName>
        <fullName evidence="1">Uncharacterized protein</fullName>
    </submittedName>
</protein>
<keyword evidence="2" id="KW-1185">Reference proteome</keyword>
<organism evidence="1 2">
    <name type="scientific">Heyndrickxia vini</name>
    <dbReference type="NCBI Taxonomy" id="1476025"/>
    <lineage>
        <taxon>Bacteria</taxon>
        <taxon>Bacillati</taxon>
        <taxon>Bacillota</taxon>
        <taxon>Bacilli</taxon>
        <taxon>Bacillales</taxon>
        <taxon>Bacillaceae</taxon>
        <taxon>Heyndrickxia</taxon>
    </lineage>
</organism>
<dbReference type="EMBL" id="CP065425">
    <property type="protein sequence ID" value="QQZ10244.1"/>
    <property type="molecule type" value="Genomic_DNA"/>
</dbReference>